<dbReference type="Proteomes" id="UP000286732">
    <property type="component" value="Unassembled WGS sequence"/>
</dbReference>
<evidence type="ECO:0000313" key="2">
    <source>
        <dbReference type="Proteomes" id="UP000286732"/>
    </source>
</evidence>
<dbReference type="EMBL" id="QNZM01000032">
    <property type="protein sequence ID" value="RTZ82587.1"/>
    <property type="molecule type" value="Genomic_DNA"/>
</dbReference>
<comment type="caution">
    <text evidence="1">The sequence shown here is derived from an EMBL/GenBank/DDBJ whole genome shotgun (WGS) entry which is preliminary data.</text>
</comment>
<gene>
    <name evidence="1" type="ORF">DSY98_00820</name>
</gene>
<reference evidence="1 2" key="1">
    <citation type="submission" date="2018-06" db="EMBL/GenBank/DDBJ databases">
        <title>Combined omics and stable isotope probing to characterize newly discovered Mariana Back-Arc vent microbial communities.</title>
        <authorList>
            <person name="Trembath-Reichert E."/>
            <person name="Huber J.A."/>
        </authorList>
    </citation>
    <scope>NUCLEOTIDE SEQUENCE [LARGE SCALE GENOMIC DNA]</scope>
    <source>
        <strain evidence="1">MAG 63_2</strain>
    </source>
</reference>
<accession>A0A432GFD0</accession>
<dbReference type="AlphaFoldDB" id="A0A432GFD0"/>
<evidence type="ECO:0000313" key="1">
    <source>
        <dbReference type="EMBL" id="RTZ82587.1"/>
    </source>
</evidence>
<protein>
    <recommendedName>
        <fullName evidence="3">RecC C-terminal domain-containing protein</fullName>
    </recommendedName>
</protein>
<evidence type="ECO:0008006" key="3">
    <source>
        <dbReference type="Google" id="ProtNLM"/>
    </source>
</evidence>
<feature type="non-terminal residue" evidence="1">
    <location>
        <position position="1"/>
    </location>
</feature>
<name>A0A432GFD0_9DELT</name>
<sequence length="203" mass="23275">EGLTGTDRILPAGNIQKENSESSDTENMYFKIQGETEWWYTDESGNRYVIYFSERESKDKAWLRHFLDVLVLLAVDIIPEGTQVTGLCITGEGKRKSRKIHLPSRQQAQDYLANLLQEMNTEHAAVLMPVESVLELAKENLTGADYNSRYTEWMDAKLNSSSENLGISSQYGPVKFLTDIAYPENPHQLMNRRFQLFFETVLV</sequence>
<proteinExistence type="predicted"/>
<organism evidence="1 2">
    <name type="scientific">SAR324 cluster bacterium</name>
    <dbReference type="NCBI Taxonomy" id="2024889"/>
    <lineage>
        <taxon>Bacteria</taxon>
        <taxon>Deltaproteobacteria</taxon>
        <taxon>SAR324 cluster</taxon>
    </lineage>
</organism>